<keyword evidence="1" id="KW-0732">Signal</keyword>
<protein>
    <submittedName>
        <fullName evidence="2">Uncharacterized protein</fullName>
    </submittedName>
</protein>
<name>A0A6N7LKD0_SINTE</name>
<feature type="chain" id="PRO_5026704034" evidence="1">
    <location>
        <begin position="19"/>
        <end position="180"/>
    </location>
</feature>
<comment type="caution">
    <text evidence="2">The sequence shown here is derived from an EMBL/GenBank/DDBJ whole genome shotgun (WGS) entry which is preliminary data.</text>
</comment>
<organism evidence="2 3">
    <name type="scientific">Sinorhizobium terangae</name>
    <dbReference type="NCBI Taxonomy" id="110322"/>
    <lineage>
        <taxon>Bacteria</taxon>
        <taxon>Pseudomonadati</taxon>
        <taxon>Pseudomonadota</taxon>
        <taxon>Alphaproteobacteria</taxon>
        <taxon>Hyphomicrobiales</taxon>
        <taxon>Rhizobiaceae</taxon>
        <taxon>Sinorhizobium/Ensifer group</taxon>
        <taxon>Sinorhizobium</taxon>
    </lineage>
</organism>
<reference evidence="2 3" key="1">
    <citation type="journal article" date="2013" name="Genome Biol.">
        <title>Comparative genomics of the core and accessory genomes of 48 Sinorhizobium strains comprising five genospecies.</title>
        <authorList>
            <person name="Sugawara M."/>
            <person name="Epstein B."/>
            <person name="Badgley B.D."/>
            <person name="Unno T."/>
            <person name="Xu L."/>
            <person name="Reese J."/>
            <person name="Gyaneshwar P."/>
            <person name="Denny R."/>
            <person name="Mudge J."/>
            <person name="Bharti A.K."/>
            <person name="Farmer A.D."/>
            <person name="May G.D."/>
            <person name="Woodward J.E."/>
            <person name="Medigue C."/>
            <person name="Vallenet D."/>
            <person name="Lajus A."/>
            <person name="Rouy Z."/>
            <person name="Martinez-Vaz B."/>
            <person name="Tiffin P."/>
            <person name="Young N.D."/>
            <person name="Sadowsky M.J."/>
        </authorList>
    </citation>
    <scope>NUCLEOTIDE SEQUENCE [LARGE SCALE GENOMIC DNA]</scope>
    <source>
        <strain evidence="2 3">USDA4894</strain>
    </source>
</reference>
<accession>A0A6N7LKD0</accession>
<gene>
    <name evidence="2" type="ORF">GHK62_27115</name>
</gene>
<dbReference type="Proteomes" id="UP000439983">
    <property type="component" value="Unassembled WGS sequence"/>
</dbReference>
<proteinExistence type="predicted"/>
<feature type="signal peptide" evidence="1">
    <location>
        <begin position="1"/>
        <end position="18"/>
    </location>
</feature>
<keyword evidence="3" id="KW-1185">Reference proteome</keyword>
<evidence type="ECO:0000256" key="1">
    <source>
        <dbReference type="SAM" id="SignalP"/>
    </source>
</evidence>
<evidence type="ECO:0000313" key="3">
    <source>
        <dbReference type="Proteomes" id="UP000439983"/>
    </source>
</evidence>
<dbReference type="OrthoDB" id="8352879at2"/>
<dbReference type="EMBL" id="WITC01000119">
    <property type="protein sequence ID" value="MQX18262.1"/>
    <property type="molecule type" value="Genomic_DNA"/>
</dbReference>
<evidence type="ECO:0000313" key="2">
    <source>
        <dbReference type="EMBL" id="MQX18262.1"/>
    </source>
</evidence>
<sequence length="180" mass="19119">MFLVATAVWLTLASTASADARSVHLSVISQPLAQVVETLSSITGIPVTAVGTLSGTVENWSVSGSGVEAFMALGEAANLFVAFDGSRMVLSPKGETNTVVLEQQARNWSVARNAIRALFPIYPEAAIQHDPMSDVLIVRGPPIFVSAVEKVVNLSTEKKIQIYKGGVREIVTVHRTSATN</sequence>
<dbReference type="RefSeq" id="WP_153442072.1">
    <property type="nucleotide sequence ID" value="NZ_JACIGA010000021.1"/>
</dbReference>
<dbReference type="AlphaFoldDB" id="A0A6N7LKD0"/>